<evidence type="ECO:0000256" key="6">
    <source>
        <dbReference type="ARBA" id="ARBA00047942"/>
    </source>
</evidence>
<protein>
    <recommendedName>
        <fullName evidence="1">site-specific DNA-methyltransferase (adenine-specific)</fullName>
        <ecNumber evidence="1">2.1.1.72</ecNumber>
    </recommendedName>
</protein>
<dbReference type="SUPFAM" id="SSF53335">
    <property type="entry name" value="S-adenosyl-L-methionine-dependent methyltransferases"/>
    <property type="match status" value="1"/>
</dbReference>
<dbReference type="Gene3D" id="3.40.50.150">
    <property type="entry name" value="Vaccinia Virus protein VP39"/>
    <property type="match status" value="1"/>
</dbReference>
<dbReference type="InterPro" id="IPR029063">
    <property type="entry name" value="SAM-dependent_MTases_sf"/>
</dbReference>
<keyword evidence="3" id="KW-0808">Transferase</keyword>
<dbReference type="GO" id="GO:0008170">
    <property type="term" value="F:N-methyltransferase activity"/>
    <property type="evidence" value="ECO:0007669"/>
    <property type="project" value="InterPro"/>
</dbReference>
<dbReference type="AlphaFoldDB" id="X1HJB9"/>
<evidence type="ECO:0000259" key="7">
    <source>
        <dbReference type="Pfam" id="PF02384"/>
    </source>
</evidence>
<dbReference type="GO" id="GO:0009307">
    <property type="term" value="P:DNA restriction-modification system"/>
    <property type="evidence" value="ECO:0007669"/>
    <property type="project" value="UniProtKB-KW"/>
</dbReference>
<comment type="catalytic activity">
    <reaction evidence="6">
        <text>a 2'-deoxyadenosine in DNA + S-adenosyl-L-methionine = an N(6)-methyl-2'-deoxyadenosine in DNA + S-adenosyl-L-homocysteine + H(+)</text>
        <dbReference type="Rhea" id="RHEA:15197"/>
        <dbReference type="Rhea" id="RHEA-COMP:12418"/>
        <dbReference type="Rhea" id="RHEA-COMP:12419"/>
        <dbReference type="ChEBI" id="CHEBI:15378"/>
        <dbReference type="ChEBI" id="CHEBI:57856"/>
        <dbReference type="ChEBI" id="CHEBI:59789"/>
        <dbReference type="ChEBI" id="CHEBI:90615"/>
        <dbReference type="ChEBI" id="CHEBI:90616"/>
        <dbReference type="EC" id="2.1.1.72"/>
    </reaction>
</comment>
<dbReference type="InterPro" id="IPR051537">
    <property type="entry name" value="DNA_Adenine_Mtase"/>
</dbReference>
<keyword evidence="2" id="KW-0489">Methyltransferase</keyword>
<proteinExistence type="predicted"/>
<evidence type="ECO:0000256" key="2">
    <source>
        <dbReference type="ARBA" id="ARBA00022603"/>
    </source>
</evidence>
<accession>X1HJB9</accession>
<evidence type="ECO:0000256" key="3">
    <source>
        <dbReference type="ARBA" id="ARBA00022679"/>
    </source>
</evidence>
<evidence type="ECO:0000256" key="5">
    <source>
        <dbReference type="ARBA" id="ARBA00022747"/>
    </source>
</evidence>
<reference evidence="8" key="1">
    <citation type="journal article" date="2014" name="Front. Microbiol.">
        <title>High frequency of phylogenetically diverse reductive dehalogenase-homologous genes in deep subseafloor sedimentary metagenomes.</title>
        <authorList>
            <person name="Kawai M."/>
            <person name="Futagami T."/>
            <person name="Toyoda A."/>
            <person name="Takaki Y."/>
            <person name="Nishi S."/>
            <person name="Hori S."/>
            <person name="Arai W."/>
            <person name="Tsubouchi T."/>
            <person name="Morono Y."/>
            <person name="Uchiyama I."/>
            <person name="Ito T."/>
            <person name="Fujiyama A."/>
            <person name="Inagaki F."/>
            <person name="Takami H."/>
        </authorList>
    </citation>
    <scope>NUCLEOTIDE SEQUENCE</scope>
    <source>
        <strain evidence="8">Expedition CK06-06</strain>
    </source>
</reference>
<dbReference type="Pfam" id="PF02384">
    <property type="entry name" value="N6_Mtase"/>
    <property type="match status" value="1"/>
</dbReference>
<keyword evidence="5" id="KW-0680">Restriction system</keyword>
<dbReference type="EMBL" id="BARU01025763">
    <property type="protein sequence ID" value="GAH70231.1"/>
    <property type="molecule type" value="Genomic_DNA"/>
</dbReference>
<dbReference type="PANTHER" id="PTHR42933">
    <property type="entry name" value="SLR6095 PROTEIN"/>
    <property type="match status" value="1"/>
</dbReference>
<gene>
    <name evidence="8" type="ORF">S03H2_41466</name>
</gene>
<sequence>KRADGREQLKSYCHAEGAPIGVWTNGGETIILHRQDPNNFRALTDIPRAWQTLSDLVGEKWTLADLAEHNVLVKEQTTLKKIILDMENLVLANAGVDAFEEVFKLIYAKLYDEWYAAQGGKQKRYLQFRVGGTTPREFKDKINALLHKAKDQWPGVFLRDELIDLTPEHLVTCGSALENVKLFNSDLQVIDEAFEYLHQKVAKGEKCQFFTPRHVIDMAVKMLNPTVDEYVIDTAAGSCGFTVHSIFHVWGNEFTASGHAKWQSDYASEKVYA</sequence>
<comment type="caution">
    <text evidence="8">The sequence shown here is derived from an EMBL/GenBank/DDBJ whole genome shotgun (WGS) entry which is preliminary data.</text>
</comment>
<evidence type="ECO:0000313" key="8">
    <source>
        <dbReference type="EMBL" id="GAH70231.1"/>
    </source>
</evidence>
<evidence type="ECO:0000256" key="4">
    <source>
        <dbReference type="ARBA" id="ARBA00022691"/>
    </source>
</evidence>
<feature type="domain" description="DNA methylase adenine-specific" evidence="7">
    <location>
        <begin position="189"/>
        <end position="249"/>
    </location>
</feature>
<feature type="non-terminal residue" evidence="8">
    <location>
        <position position="1"/>
    </location>
</feature>
<dbReference type="EC" id="2.1.1.72" evidence="1"/>
<dbReference type="PANTHER" id="PTHR42933:SF3">
    <property type="entry name" value="TYPE I RESTRICTION ENZYME MJAVIII METHYLASE SUBUNIT"/>
    <property type="match status" value="1"/>
</dbReference>
<evidence type="ECO:0000256" key="1">
    <source>
        <dbReference type="ARBA" id="ARBA00011900"/>
    </source>
</evidence>
<organism evidence="8">
    <name type="scientific">marine sediment metagenome</name>
    <dbReference type="NCBI Taxonomy" id="412755"/>
    <lineage>
        <taxon>unclassified sequences</taxon>
        <taxon>metagenomes</taxon>
        <taxon>ecological metagenomes</taxon>
    </lineage>
</organism>
<dbReference type="GO" id="GO:0009007">
    <property type="term" value="F:site-specific DNA-methyltransferase (adenine-specific) activity"/>
    <property type="evidence" value="ECO:0007669"/>
    <property type="project" value="UniProtKB-EC"/>
</dbReference>
<dbReference type="GO" id="GO:0003677">
    <property type="term" value="F:DNA binding"/>
    <property type="evidence" value="ECO:0007669"/>
    <property type="project" value="InterPro"/>
</dbReference>
<feature type="non-terminal residue" evidence="8">
    <location>
        <position position="273"/>
    </location>
</feature>
<keyword evidence="4" id="KW-0949">S-adenosyl-L-methionine</keyword>
<name>X1HJB9_9ZZZZ</name>
<dbReference type="GO" id="GO:0032259">
    <property type="term" value="P:methylation"/>
    <property type="evidence" value="ECO:0007669"/>
    <property type="project" value="UniProtKB-KW"/>
</dbReference>
<dbReference type="InterPro" id="IPR003356">
    <property type="entry name" value="DNA_methylase_A-5"/>
</dbReference>